<keyword evidence="2" id="KW-0472">Membrane</keyword>
<dbReference type="EMBL" id="JAGGKX010000018">
    <property type="protein sequence ID" value="MBP1970936.1"/>
    <property type="molecule type" value="Genomic_DNA"/>
</dbReference>
<dbReference type="Gene3D" id="3.40.630.40">
    <property type="entry name" value="Zn-dependent exopeptidases"/>
    <property type="match status" value="1"/>
</dbReference>
<evidence type="ECO:0000313" key="5">
    <source>
        <dbReference type="Proteomes" id="UP001519345"/>
    </source>
</evidence>
<protein>
    <submittedName>
        <fullName evidence="4">N-acetylmuramoyl-L-alanine amidase</fullName>
        <ecNumber evidence="4">3.5.1.28</ecNumber>
    </submittedName>
</protein>
<evidence type="ECO:0000259" key="3">
    <source>
        <dbReference type="SMART" id="SM00646"/>
    </source>
</evidence>
<keyword evidence="1 4" id="KW-0378">Hydrolase</keyword>
<evidence type="ECO:0000256" key="1">
    <source>
        <dbReference type="ARBA" id="ARBA00022801"/>
    </source>
</evidence>
<keyword evidence="5" id="KW-1185">Reference proteome</keyword>
<accession>A0ABS4IJ39</accession>
<organism evidence="4 5">
    <name type="scientific">Virgibacillus natechei</name>
    <dbReference type="NCBI Taxonomy" id="1216297"/>
    <lineage>
        <taxon>Bacteria</taxon>
        <taxon>Bacillati</taxon>
        <taxon>Bacillota</taxon>
        <taxon>Bacilli</taxon>
        <taxon>Bacillales</taxon>
        <taxon>Bacillaceae</taxon>
        <taxon>Virgibacillus</taxon>
    </lineage>
</organism>
<comment type="caution">
    <text evidence="4">The sequence shown here is derived from an EMBL/GenBank/DDBJ whole genome shotgun (WGS) entry which is preliminary data.</text>
</comment>
<dbReference type="SUPFAM" id="SSF53187">
    <property type="entry name" value="Zn-dependent exopeptidases"/>
    <property type="match status" value="1"/>
</dbReference>
<dbReference type="NCBIfam" id="TIGR02883">
    <property type="entry name" value="spore_cwlD"/>
    <property type="match status" value="1"/>
</dbReference>
<dbReference type="InterPro" id="IPR014234">
    <property type="entry name" value="Spore_CwlD"/>
</dbReference>
<evidence type="ECO:0000313" key="4">
    <source>
        <dbReference type="EMBL" id="MBP1970936.1"/>
    </source>
</evidence>
<feature type="transmembrane region" description="Helical" evidence="2">
    <location>
        <begin position="7"/>
        <end position="25"/>
    </location>
</feature>
<dbReference type="SMART" id="SM00646">
    <property type="entry name" value="Ami_3"/>
    <property type="match status" value="1"/>
</dbReference>
<keyword evidence="2" id="KW-1133">Transmembrane helix</keyword>
<reference evidence="4 5" key="1">
    <citation type="submission" date="2021-03" db="EMBL/GenBank/DDBJ databases">
        <title>Genomic Encyclopedia of Type Strains, Phase IV (KMG-IV): sequencing the most valuable type-strain genomes for metagenomic binning, comparative biology and taxonomic classification.</title>
        <authorList>
            <person name="Goeker M."/>
        </authorList>
    </citation>
    <scope>NUCLEOTIDE SEQUENCE [LARGE SCALE GENOMIC DNA]</scope>
    <source>
        <strain evidence="4 5">DSM 25609</strain>
    </source>
</reference>
<proteinExistence type="predicted"/>
<name>A0ABS4IJ39_9BACI</name>
<dbReference type="PANTHER" id="PTHR30404:SF0">
    <property type="entry name" value="N-ACETYLMURAMOYL-L-ALANINE AMIDASE AMIC"/>
    <property type="match status" value="1"/>
</dbReference>
<dbReference type="CDD" id="cd02696">
    <property type="entry name" value="MurNAc-LAA"/>
    <property type="match status" value="1"/>
</dbReference>
<dbReference type="Proteomes" id="UP001519345">
    <property type="component" value="Unassembled WGS sequence"/>
</dbReference>
<dbReference type="PANTHER" id="PTHR30404">
    <property type="entry name" value="N-ACETYLMURAMOYL-L-ALANINE AMIDASE"/>
    <property type="match status" value="1"/>
</dbReference>
<evidence type="ECO:0000256" key="2">
    <source>
        <dbReference type="SAM" id="Phobius"/>
    </source>
</evidence>
<gene>
    <name evidence="4" type="ORF">J2Z83_003072</name>
</gene>
<keyword evidence="2" id="KW-0812">Transmembrane</keyword>
<dbReference type="EC" id="3.5.1.28" evidence="4"/>
<dbReference type="Pfam" id="PF01520">
    <property type="entry name" value="Amidase_3"/>
    <property type="match status" value="1"/>
</dbReference>
<dbReference type="InterPro" id="IPR002508">
    <property type="entry name" value="MurNAc-LAA_cat"/>
</dbReference>
<feature type="domain" description="MurNAc-LAA" evidence="3">
    <location>
        <begin position="120"/>
        <end position="231"/>
    </location>
</feature>
<dbReference type="GO" id="GO:0008745">
    <property type="term" value="F:N-acetylmuramoyl-L-alanine amidase activity"/>
    <property type="evidence" value="ECO:0007669"/>
    <property type="project" value="UniProtKB-EC"/>
</dbReference>
<dbReference type="InterPro" id="IPR050695">
    <property type="entry name" value="N-acetylmuramoyl_amidase_3"/>
</dbReference>
<dbReference type="RefSeq" id="WP_209464019.1">
    <property type="nucleotide sequence ID" value="NZ_CP110224.1"/>
</dbReference>
<sequence>MNRSIKFIIWAAGFLLLIFLIQFPIQESEEASETSTPWSLPLSGKTIVIDPGHGGVDGGAVGKDETLEKDIALSISKKLQSYLHQSGALVYLTREEDVDLAAEDTEGYSRRKMEDIRNRLQFIHDQEADFFLSLHLNALPSDKWSGAQTFYYPEQDESRHLAQMIQSEIIRNLENTDRTPLANNGVYLLKNAEIPGALVEVGFLSNEQERELLKQDEYQQRMSASIYEGILRYATEEMEESNE</sequence>